<proteinExistence type="predicted"/>
<dbReference type="Proteomes" id="UP001315967">
    <property type="component" value="Chromosome"/>
</dbReference>
<evidence type="ECO:0000313" key="1">
    <source>
        <dbReference type="EMBL" id="UUX35413.1"/>
    </source>
</evidence>
<reference evidence="1 2" key="1">
    <citation type="submission" date="2022-08" db="EMBL/GenBank/DDBJ databases">
        <title>Aerococcaceae sp. nov isolated from spoiled eye mask.</title>
        <authorList>
            <person name="Zhou G."/>
            <person name="Xie X.-B."/>
            <person name="Shi Q.-S."/>
            <person name="Wang Y.-S."/>
            <person name="Wen X."/>
            <person name="Peng H."/>
            <person name="Yang X.-J."/>
            <person name="Tao H.-B."/>
            <person name="Huang X.-M."/>
        </authorList>
    </citation>
    <scope>NUCLEOTIDE SEQUENCE [LARGE SCALE GENOMIC DNA]</scope>
    <source>
        <strain evidence="2">DM20194951</strain>
    </source>
</reference>
<sequence>MAKKYIVEEFEPNMGLFKSNTTKIYKQIADYANKKNLTIIKVSDIDEKGNCTAIFEEN</sequence>
<keyword evidence="2" id="KW-1185">Reference proteome</keyword>
<protein>
    <submittedName>
        <fullName evidence="1">Uncharacterized protein</fullName>
    </submittedName>
</protein>
<name>A0ABY5PAG7_9LACT</name>
<evidence type="ECO:0000313" key="2">
    <source>
        <dbReference type="Proteomes" id="UP001315967"/>
    </source>
</evidence>
<gene>
    <name evidence="1" type="ORF">NRE15_07150</name>
</gene>
<organism evidence="1 2">
    <name type="scientific">Fundicoccus culcitae</name>
    <dbReference type="NCBI Taxonomy" id="2969821"/>
    <lineage>
        <taxon>Bacteria</taxon>
        <taxon>Bacillati</taxon>
        <taxon>Bacillota</taxon>
        <taxon>Bacilli</taxon>
        <taxon>Lactobacillales</taxon>
        <taxon>Aerococcaceae</taxon>
        <taxon>Fundicoccus</taxon>
    </lineage>
</organism>
<dbReference type="RefSeq" id="WP_313794901.1">
    <property type="nucleotide sequence ID" value="NZ_CP102453.1"/>
</dbReference>
<accession>A0ABY5PAG7</accession>
<dbReference type="EMBL" id="CP102453">
    <property type="protein sequence ID" value="UUX35413.1"/>
    <property type="molecule type" value="Genomic_DNA"/>
</dbReference>